<dbReference type="GO" id="GO:0000287">
    <property type="term" value="F:magnesium ion binding"/>
    <property type="evidence" value="ECO:0007669"/>
    <property type="project" value="TreeGrafter"/>
</dbReference>
<dbReference type="Proteomes" id="UP000261032">
    <property type="component" value="Unassembled WGS sequence"/>
</dbReference>
<dbReference type="InterPro" id="IPR023214">
    <property type="entry name" value="HAD_sf"/>
</dbReference>
<name>A0A3E3AG69_9FIRM</name>
<evidence type="ECO:0000313" key="3">
    <source>
        <dbReference type="Proteomes" id="UP000261032"/>
    </source>
</evidence>
<reference evidence="1" key="2">
    <citation type="submission" date="2023-01" db="EMBL/GenBank/DDBJ databases">
        <title>Human gut microbiome strain richness.</title>
        <authorList>
            <person name="Chen-Liaw A."/>
        </authorList>
    </citation>
    <scope>NUCLEOTIDE SEQUENCE</scope>
    <source>
        <strain evidence="1">1001217st2_G6_1001217B_191108</strain>
    </source>
</reference>
<dbReference type="EMBL" id="JAQLKE010000008">
    <property type="protein sequence ID" value="MDB7083516.1"/>
    <property type="molecule type" value="Genomic_DNA"/>
</dbReference>
<dbReference type="GO" id="GO:0005829">
    <property type="term" value="C:cytosol"/>
    <property type="evidence" value="ECO:0007669"/>
    <property type="project" value="TreeGrafter"/>
</dbReference>
<dbReference type="Proteomes" id="UP001211987">
    <property type="component" value="Unassembled WGS sequence"/>
</dbReference>
<dbReference type="InterPro" id="IPR036412">
    <property type="entry name" value="HAD-like_sf"/>
</dbReference>
<comment type="caution">
    <text evidence="2">The sequence shown here is derived from an EMBL/GenBank/DDBJ whole genome shotgun (WGS) entry which is preliminary data.</text>
</comment>
<organism evidence="2 3">
    <name type="scientific">Thomasclavelia ramosa</name>
    <dbReference type="NCBI Taxonomy" id="1547"/>
    <lineage>
        <taxon>Bacteria</taxon>
        <taxon>Bacillati</taxon>
        <taxon>Bacillota</taxon>
        <taxon>Erysipelotrichia</taxon>
        <taxon>Erysipelotrichales</taxon>
        <taxon>Coprobacillaceae</taxon>
        <taxon>Thomasclavelia</taxon>
    </lineage>
</organism>
<keyword evidence="2" id="KW-0378">Hydrolase</keyword>
<dbReference type="GeneID" id="64194936"/>
<dbReference type="Gene3D" id="3.40.50.1000">
    <property type="entry name" value="HAD superfamily/HAD-like"/>
    <property type="match status" value="1"/>
</dbReference>
<dbReference type="NCBIfam" id="TIGR01484">
    <property type="entry name" value="HAD-SF-IIB"/>
    <property type="match status" value="1"/>
</dbReference>
<dbReference type="GO" id="GO:0016791">
    <property type="term" value="F:phosphatase activity"/>
    <property type="evidence" value="ECO:0007669"/>
    <property type="project" value="TreeGrafter"/>
</dbReference>
<protein>
    <submittedName>
        <fullName evidence="2">HAD-IIB family hydrolase</fullName>
    </submittedName>
</protein>
<dbReference type="RefSeq" id="WP_008791301.1">
    <property type="nucleotide sequence ID" value="NZ_AP031443.1"/>
</dbReference>
<dbReference type="EMBL" id="QUSL01000013">
    <property type="protein sequence ID" value="RGD85067.1"/>
    <property type="molecule type" value="Genomic_DNA"/>
</dbReference>
<dbReference type="Gene3D" id="3.30.1240.10">
    <property type="match status" value="1"/>
</dbReference>
<accession>A0A3E3AG69</accession>
<dbReference type="InterPro" id="IPR006379">
    <property type="entry name" value="HAD-SF_hydro_IIB"/>
</dbReference>
<dbReference type="PANTHER" id="PTHR10000">
    <property type="entry name" value="PHOSPHOSERINE PHOSPHATASE"/>
    <property type="match status" value="1"/>
</dbReference>
<proteinExistence type="predicted"/>
<gene>
    <name evidence="2" type="ORF">DXB93_09780</name>
    <name evidence="1" type="ORF">PM738_06870</name>
</gene>
<evidence type="ECO:0000313" key="2">
    <source>
        <dbReference type="EMBL" id="RGD85067.1"/>
    </source>
</evidence>
<dbReference type="PANTHER" id="PTHR10000:SF53">
    <property type="entry name" value="5-AMINO-6-(5-PHOSPHO-D-RIBITYLAMINO)URACIL PHOSPHATASE YBJI-RELATED"/>
    <property type="match status" value="1"/>
</dbReference>
<sequence>MKALASDFDRTLFFYDESGSYYRLEDVQAIKHFQSLGNLFGVCTGRSYKGIEDFNPHQIDYDFYILCSGAKILDKEGNLIYQKFIDKKIAQSIYEQYEAVDTSIVYQGDMYVLNRTFDLSPRVKLITSFNQVGEQFEAFSLHFKNNDEAGKEYTKMIDMFGDVIDVYQNERHLDFAAKGCSKGKGIKRIIEFYGLAYEDMAAIGDSWNDIPMLKSVENSFTFNRSHQTVKNVAKYLVDGIDGCIEELIKCHK</sequence>
<dbReference type="SUPFAM" id="SSF56784">
    <property type="entry name" value="HAD-like"/>
    <property type="match status" value="1"/>
</dbReference>
<dbReference type="Pfam" id="PF08282">
    <property type="entry name" value="Hydrolase_3"/>
    <property type="match status" value="1"/>
</dbReference>
<evidence type="ECO:0000313" key="1">
    <source>
        <dbReference type="EMBL" id="MDB7083516.1"/>
    </source>
</evidence>
<dbReference type="AlphaFoldDB" id="A0A3E3AG69"/>
<reference evidence="2 3" key="1">
    <citation type="submission" date="2018-08" db="EMBL/GenBank/DDBJ databases">
        <title>A genome reference for cultivated species of the human gut microbiota.</title>
        <authorList>
            <person name="Zou Y."/>
            <person name="Xue W."/>
            <person name="Luo G."/>
        </authorList>
    </citation>
    <scope>NUCLEOTIDE SEQUENCE [LARGE SCALE GENOMIC DNA]</scope>
    <source>
        <strain evidence="2 3">OM06-4</strain>
    </source>
</reference>